<dbReference type="GO" id="GO:0005829">
    <property type="term" value="C:cytosol"/>
    <property type="evidence" value="ECO:0007669"/>
    <property type="project" value="TreeGrafter"/>
</dbReference>
<accession>X0VCI0</accession>
<proteinExistence type="predicted"/>
<protein>
    <recommendedName>
        <fullName evidence="2">Acylneuraminate cytidylyltransferase</fullName>
    </recommendedName>
</protein>
<gene>
    <name evidence="1" type="ORF">S01H1_54272</name>
</gene>
<dbReference type="Gene3D" id="3.90.550.10">
    <property type="entry name" value="Spore Coat Polysaccharide Biosynthesis Protein SpsA, Chain A"/>
    <property type="match status" value="1"/>
</dbReference>
<dbReference type="AlphaFoldDB" id="X0VCI0"/>
<dbReference type="EMBL" id="BARS01035201">
    <property type="protein sequence ID" value="GAG16025.1"/>
    <property type="molecule type" value="Genomic_DNA"/>
</dbReference>
<feature type="non-terminal residue" evidence="1">
    <location>
        <position position="182"/>
    </location>
</feature>
<dbReference type="Pfam" id="PF02348">
    <property type="entry name" value="CTP_transf_3"/>
    <property type="match status" value="1"/>
</dbReference>
<name>X0VCI0_9ZZZZ</name>
<comment type="caution">
    <text evidence="1">The sequence shown here is derived from an EMBL/GenBank/DDBJ whole genome shotgun (WGS) entry which is preliminary data.</text>
</comment>
<dbReference type="InterPro" id="IPR029044">
    <property type="entry name" value="Nucleotide-diphossugar_trans"/>
</dbReference>
<reference evidence="1" key="1">
    <citation type="journal article" date="2014" name="Front. Microbiol.">
        <title>High frequency of phylogenetically diverse reductive dehalogenase-homologous genes in deep subseafloor sedimentary metagenomes.</title>
        <authorList>
            <person name="Kawai M."/>
            <person name="Futagami T."/>
            <person name="Toyoda A."/>
            <person name="Takaki Y."/>
            <person name="Nishi S."/>
            <person name="Hori S."/>
            <person name="Arai W."/>
            <person name="Tsubouchi T."/>
            <person name="Morono Y."/>
            <person name="Uchiyama I."/>
            <person name="Ito T."/>
            <person name="Fujiyama A."/>
            <person name="Inagaki F."/>
            <person name="Takami H."/>
        </authorList>
    </citation>
    <scope>NUCLEOTIDE SEQUENCE</scope>
    <source>
        <strain evidence="1">Expedition CK06-06</strain>
    </source>
</reference>
<dbReference type="PANTHER" id="PTHR42866">
    <property type="entry name" value="3-DEOXY-MANNO-OCTULOSONATE CYTIDYLYLTRANSFERASE"/>
    <property type="match status" value="1"/>
</dbReference>
<dbReference type="PANTHER" id="PTHR42866:SF1">
    <property type="entry name" value="SPORE COAT POLYSACCHARIDE BIOSYNTHESIS PROTEIN SPSF"/>
    <property type="match status" value="1"/>
</dbReference>
<evidence type="ECO:0008006" key="2">
    <source>
        <dbReference type="Google" id="ProtNLM"/>
    </source>
</evidence>
<dbReference type="InterPro" id="IPR003329">
    <property type="entry name" value="Cytidylyl_trans"/>
</dbReference>
<organism evidence="1">
    <name type="scientific">marine sediment metagenome</name>
    <dbReference type="NCBI Taxonomy" id="412755"/>
    <lineage>
        <taxon>unclassified sequences</taxon>
        <taxon>metagenomes</taxon>
        <taxon>ecological metagenomes</taxon>
    </lineage>
</organism>
<evidence type="ECO:0000313" key="1">
    <source>
        <dbReference type="EMBL" id="GAG16025.1"/>
    </source>
</evidence>
<dbReference type="SUPFAM" id="SSF53448">
    <property type="entry name" value="Nucleotide-diphospho-sugar transferases"/>
    <property type="match status" value="1"/>
</dbReference>
<sequence>MEIGFLITARLKSTRLPGKIMLELNNKPVIWHMIDRLKRSNILDRIILCTSTNPQDKPLVDIAVSENIDYFLGSEEDVILRLYEAAMKFKLDYALNIPADCPLVSLEYIEKVAGKYRETSADFITCYKLPIGLYLWGLKIEAMRRVCEIKKSGETEVWGRYFTDTGLFNVIDIDVPSEYIRP</sequence>